<name>A0AC34GSP8_9BILA</name>
<reference evidence="2" key="1">
    <citation type="submission" date="2022-11" db="UniProtKB">
        <authorList>
            <consortium name="WormBaseParasite"/>
        </authorList>
    </citation>
    <scope>IDENTIFICATION</scope>
</reference>
<dbReference type="WBParaSite" id="ES5_v2.g7755.t1">
    <property type="protein sequence ID" value="ES5_v2.g7755.t1"/>
    <property type="gene ID" value="ES5_v2.g7755"/>
</dbReference>
<accession>A0AC34GSP8</accession>
<protein>
    <submittedName>
        <fullName evidence="2">Cation efflux protein cytoplasmic domain-containing protein</fullName>
    </submittedName>
</protein>
<proteinExistence type="predicted"/>
<sequence>MLIKAVASYLSGSLSILSSLIDSVVDITSGLVIWLTARAIQKRDPHLYPRGRTRLEPLALIIVSVIMAVASVQMIIQSTNSIISADIHPVVDFPTLGIMIATVVVKLGLYLICRLQKDNPSVSVLAQDHRNDCVSNTVALLCAYGAQHLCLYLDPIGAILVCFYIAFTWFLTGREQLRILSGKTADPELINKIIKLSLEHDQQIQFIDIVYVYHYGTYFLVEVHIVLDPQMTLKSAHDISESLQVKIEALPEVERSFVHCDYEFRHRPADEHKIV</sequence>
<dbReference type="Proteomes" id="UP000887579">
    <property type="component" value="Unplaced"/>
</dbReference>
<evidence type="ECO:0000313" key="1">
    <source>
        <dbReference type="Proteomes" id="UP000887579"/>
    </source>
</evidence>
<evidence type="ECO:0000313" key="2">
    <source>
        <dbReference type="WBParaSite" id="ES5_v2.g7755.t1"/>
    </source>
</evidence>
<organism evidence="1 2">
    <name type="scientific">Panagrolaimus sp. ES5</name>
    <dbReference type="NCBI Taxonomy" id="591445"/>
    <lineage>
        <taxon>Eukaryota</taxon>
        <taxon>Metazoa</taxon>
        <taxon>Ecdysozoa</taxon>
        <taxon>Nematoda</taxon>
        <taxon>Chromadorea</taxon>
        <taxon>Rhabditida</taxon>
        <taxon>Tylenchina</taxon>
        <taxon>Panagrolaimomorpha</taxon>
        <taxon>Panagrolaimoidea</taxon>
        <taxon>Panagrolaimidae</taxon>
        <taxon>Panagrolaimus</taxon>
    </lineage>
</organism>